<dbReference type="InterPro" id="IPR027951">
    <property type="entry name" value="Nepro_N"/>
</dbReference>
<proteinExistence type="predicted"/>
<keyword evidence="2" id="KW-1133">Transmembrane helix</keyword>
<dbReference type="OrthoDB" id="9899341at2759"/>
<dbReference type="RefSeq" id="XP_023695704.1">
    <property type="nucleotide sequence ID" value="XM_023839936.2"/>
</dbReference>
<dbReference type="PANTHER" id="PTHR34761">
    <property type="entry name" value="NUCLEOLUS AND NEURAL PROGENITOR PROTEIN"/>
    <property type="match status" value="1"/>
</dbReference>
<reference evidence="4" key="1">
    <citation type="submission" date="2025-08" db="UniProtKB">
        <authorList>
            <consortium name="Ensembl"/>
        </authorList>
    </citation>
    <scope>IDENTIFICATION</scope>
</reference>
<accession>A0A3B3SUB7</accession>
<dbReference type="STRING" id="1676925.ENSPKIP00000033873"/>
<dbReference type="Pfam" id="PF14780">
    <property type="entry name" value="NEPRO_N"/>
    <property type="match status" value="1"/>
</dbReference>
<sequence length="503" mass="55061">MAAEPWNKIDVPRPGAVSTVRIPFTEHTGDLVKCFLEECAGVLKVLQSDILHTEIMVLYSVLYVTNNPLRQHKPFRAIKQVERCLNRLKEMKLTAALLEAEAMCPTESQRQVSSQTGQCEVPSQPTLEWLSLKVLGASKLLACLLDCSIKAFSMTRQHLFWAEYIVLNVVLSSMLSRLWVFFQGVLRNLDPLYRAVRALLQDVCQACPMPSLSGFVLPEDVPAFLGPSCWAQIEAGLPATATRSKKGASMGSRVPVQVDPKAEKSGMEDLGSLFFQRGPSAVVGDAARFDVKALLRRGSGNRNAAQLAGSPPRPGGDTTLVWQKRRLMKQLAAASCSSDMAARLTEAAAWCRHRRLRRESCRLKLLRLTCGRLRFLEERGFRVEGKLMALRRACRKALFLPPPVVCRPSSTPCRRRRNSRLRAGFPSARWRRWSQKRGRRVTPGTPSVASKAYAEAGGGVGGGVGGGEESKEGDAVAGGSKADADPSLGNGGEIDDIFASLGF</sequence>
<evidence type="ECO:0000313" key="4">
    <source>
        <dbReference type="Ensembl" id="ENSPKIP00000033873.1"/>
    </source>
</evidence>
<dbReference type="AlphaFoldDB" id="A0A3B3SUB7"/>
<name>A0A3B3SUB7_9TELE</name>
<dbReference type="GeneID" id="111858294"/>
<dbReference type="Proteomes" id="UP000261540">
    <property type="component" value="Unplaced"/>
</dbReference>
<dbReference type="PANTHER" id="PTHR34761:SF1">
    <property type="entry name" value="NUCLEOLUS AND NEURAL PROGENITOR PROTEIN"/>
    <property type="match status" value="1"/>
</dbReference>
<dbReference type="KEGG" id="pki:111858294"/>
<dbReference type="GO" id="GO:0045747">
    <property type="term" value="P:positive regulation of Notch signaling pathway"/>
    <property type="evidence" value="ECO:0007669"/>
    <property type="project" value="TreeGrafter"/>
</dbReference>
<reference evidence="4" key="2">
    <citation type="submission" date="2025-09" db="UniProtKB">
        <authorList>
            <consortium name="Ensembl"/>
        </authorList>
    </citation>
    <scope>IDENTIFICATION</scope>
</reference>
<feature type="domain" description="Nucleolus and neural progenitor protein-like N-terminal" evidence="3">
    <location>
        <begin position="6"/>
        <end position="195"/>
    </location>
</feature>
<dbReference type="Ensembl" id="ENSPKIT00000014769.1">
    <property type="protein sequence ID" value="ENSPKIP00000033873.1"/>
    <property type="gene ID" value="ENSPKIG00000013402.1"/>
</dbReference>
<evidence type="ECO:0000313" key="5">
    <source>
        <dbReference type="Proteomes" id="UP000261540"/>
    </source>
</evidence>
<feature type="compositionally biased region" description="Gly residues" evidence="1">
    <location>
        <begin position="456"/>
        <end position="467"/>
    </location>
</feature>
<evidence type="ECO:0000256" key="1">
    <source>
        <dbReference type="SAM" id="MobiDB-lite"/>
    </source>
</evidence>
<keyword evidence="2" id="KW-0812">Transmembrane</keyword>
<feature type="transmembrane region" description="Helical" evidence="2">
    <location>
        <begin position="159"/>
        <end position="182"/>
    </location>
</feature>
<dbReference type="GO" id="GO:0005634">
    <property type="term" value="C:nucleus"/>
    <property type="evidence" value="ECO:0007669"/>
    <property type="project" value="TreeGrafter"/>
</dbReference>
<organism evidence="4 5">
    <name type="scientific">Paramormyrops kingsleyae</name>
    <dbReference type="NCBI Taxonomy" id="1676925"/>
    <lineage>
        <taxon>Eukaryota</taxon>
        <taxon>Metazoa</taxon>
        <taxon>Chordata</taxon>
        <taxon>Craniata</taxon>
        <taxon>Vertebrata</taxon>
        <taxon>Euteleostomi</taxon>
        <taxon>Actinopterygii</taxon>
        <taxon>Neopterygii</taxon>
        <taxon>Teleostei</taxon>
        <taxon>Osteoglossocephala</taxon>
        <taxon>Osteoglossomorpha</taxon>
        <taxon>Osteoglossiformes</taxon>
        <taxon>Mormyridae</taxon>
        <taxon>Paramormyrops</taxon>
    </lineage>
</organism>
<dbReference type="InterPro" id="IPR052835">
    <property type="entry name" value="Nepro"/>
</dbReference>
<protein>
    <submittedName>
        <fullName evidence="4">Nucleolus and neural progenitor protein</fullName>
    </submittedName>
</protein>
<feature type="region of interest" description="Disordered" evidence="1">
    <location>
        <begin position="434"/>
        <end position="491"/>
    </location>
</feature>
<dbReference type="GeneTree" id="ENSGT00390000007644"/>
<evidence type="ECO:0000259" key="3">
    <source>
        <dbReference type="Pfam" id="PF14780"/>
    </source>
</evidence>
<dbReference type="CTD" id="25871"/>
<keyword evidence="5" id="KW-1185">Reference proteome</keyword>
<evidence type="ECO:0000256" key="2">
    <source>
        <dbReference type="SAM" id="Phobius"/>
    </source>
</evidence>
<keyword evidence="2" id="KW-0472">Membrane</keyword>